<protein>
    <submittedName>
        <fullName evidence="1">Uncharacterized protein</fullName>
    </submittedName>
</protein>
<keyword evidence="2" id="KW-1185">Reference proteome</keyword>
<reference evidence="1 2" key="1">
    <citation type="submission" date="2016-10" db="EMBL/GenBank/DDBJ databases">
        <authorList>
            <person name="de Groot N.N."/>
        </authorList>
    </citation>
    <scope>NUCLEOTIDE SEQUENCE [LARGE SCALE GENOMIC DNA]</scope>
    <source>
        <strain evidence="1 2">GAS232</strain>
    </source>
</reference>
<evidence type="ECO:0000313" key="2">
    <source>
        <dbReference type="Proteomes" id="UP000182427"/>
    </source>
</evidence>
<dbReference type="AlphaFoldDB" id="A0A1G7QU55"/>
<name>A0A1G7QU55_9BACT</name>
<dbReference type="EMBL" id="LT629690">
    <property type="protein sequence ID" value="SDG01399.1"/>
    <property type="molecule type" value="Genomic_DNA"/>
</dbReference>
<proteinExistence type="predicted"/>
<organism evidence="1 2">
    <name type="scientific">Terriglobus roseus</name>
    <dbReference type="NCBI Taxonomy" id="392734"/>
    <lineage>
        <taxon>Bacteria</taxon>
        <taxon>Pseudomonadati</taxon>
        <taxon>Acidobacteriota</taxon>
        <taxon>Terriglobia</taxon>
        <taxon>Terriglobales</taxon>
        <taxon>Acidobacteriaceae</taxon>
        <taxon>Terriglobus</taxon>
    </lineage>
</organism>
<evidence type="ECO:0000313" key="1">
    <source>
        <dbReference type="EMBL" id="SDG01399.1"/>
    </source>
</evidence>
<dbReference type="Proteomes" id="UP000182427">
    <property type="component" value="Chromosome I"/>
</dbReference>
<accession>A0A1G7QU55</accession>
<sequence length="75" mass="8385">MLGMGLWLYAELIGDSPGPDHALRHLRPVRFRNEAEALRALTAAEVGTWSSFPHDGIHATLNRTKLRTLGFRGNF</sequence>
<gene>
    <name evidence="1" type="ORF">SAMN05444167_3981</name>
</gene>